<feature type="region of interest" description="Disordered" evidence="1">
    <location>
        <begin position="1"/>
        <end position="116"/>
    </location>
</feature>
<sequence>MAPRTTAKSNTPTEAPATAPAHAGTTSEPQGTSGPPPETTTLDTDTTAPSTTAPGDGAADTTDPDERAQSTPTNPGEAAKAVGTVNAVTPAPKPATRTSTKKVKERVERYPATRPDGTVVTIEHNIDTGVTAVVDD</sequence>
<protein>
    <submittedName>
        <fullName evidence="2">Uncharacterized protein</fullName>
    </submittedName>
</protein>
<evidence type="ECO:0000313" key="2">
    <source>
        <dbReference type="EMBL" id="MFC6424667.1"/>
    </source>
</evidence>
<name>A0ABW1X8Y5_9CELL</name>
<dbReference type="RefSeq" id="WP_204809340.1">
    <property type="nucleotide sequence ID" value="NZ_BAAAIY010000003.1"/>
</dbReference>
<feature type="compositionally biased region" description="Polar residues" evidence="1">
    <location>
        <begin position="1"/>
        <end position="10"/>
    </location>
</feature>
<accession>A0ABW1X8Y5</accession>
<evidence type="ECO:0000256" key="1">
    <source>
        <dbReference type="SAM" id="MobiDB-lite"/>
    </source>
</evidence>
<feature type="compositionally biased region" description="Low complexity" evidence="1">
    <location>
        <begin position="39"/>
        <end position="61"/>
    </location>
</feature>
<evidence type="ECO:0000313" key="3">
    <source>
        <dbReference type="Proteomes" id="UP001596305"/>
    </source>
</evidence>
<keyword evidence="3" id="KW-1185">Reference proteome</keyword>
<dbReference type="EMBL" id="JBHSTM010000004">
    <property type="protein sequence ID" value="MFC6424667.1"/>
    <property type="molecule type" value="Genomic_DNA"/>
</dbReference>
<reference evidence="3" key="1">
    <citation type="journal article" date="2019" name="Int. J. Syst. Evol. Microbiol.">
        <title>The Global Catalogue of Microorganisms (GCM) 10K type strain sequencing project: providing services to taxonomists for standard genome sequencing and annotation.</title>
        <authorList>
            <consortium name="The Broad Institute Genomics Platform"/>
            <consortium name="The Broad Institute Genome Sequencing Center for Infectious Disease"/>
            <person name="Wu L."/>
            <person name="Ma J."/>
        </authorList>
    </citation>
    <scope>NUCLEOTIDE SEQUENCE [LARGE SCALE GENOMIC DNA]</scope>
    <source>
        <strain evidence="3">CCUG 47105</strain>
    </source>
</reference>
<organism evidence="2 3">
    <name type="scientific">Oerskovia paurometabola</name>
    <dbReference type="NCBI Taxonomy" id="162170"/>
    <lineage>
        <taxon>Bacteria</taxon>
        <taxon>Bacillati</taxon>
        <taxon>Actinomycetota</taxon>
        <taxon>Actinomycetes</taxon>
        <taxon>Micrococcales</taxon>
        <taxon>Cellulomonadaceae</taxon>
        <taxon>Oerskovia</taxon>
    </lineage>
</organism>
<comment type="caution">
    <text evidence="2">The sequence shown here is derived from an EMBL/GenBank/DDBJ whole genome shotgun (WGS) entry which is preliminary data.</text>
</comment>
<proteinExistence type="predicted"/>
<feature type="compositionally biased region" description="Low complexity" evidence="1">
    <location>
        <begin position="11"/>
        <end position="26"/>
    </location>
</feature>
<gene>
    <name evidence="2" type="ORF">ACFP71_07515</name>
</gene>
<dbReference type="Proteomes" id="UP001596305">
    <property type="component" value="Unassembled WGS sequence"/>
</dbReference>